<organism evidence="1 2">
    <name type="scientific">Penicillium thymicola</name>
    <dbReference type="NCBI Taxonomy" id="293382"/>
    <lineage>
        <taxon>Eukaryota</taxon>
        <taxon>Fungi</taxon>
        <taxon>Dikarya</taxon>
        <taxon>Ascomycota</taxon>
        <taxon>Pezizomycotina</taxon>
        <taxon>Eurotiomycetes</taxon>
        <taxon>Eurotiomycetidae</taxon>
        <taxon>Eurotiales</taxon>
        <taxon>Aspergillaceae</taxon>
        <taxon>Penicillium</taxon>
    </lineage>
</organism>
<comment type="caution">
    <text evidence="1">The sequence shown here is derived from an EMBL/GenBank/DDBJ whole genome shotgun (WGS) entry which is preliminary data.</text>
</comment>
<reference evidence="1" key="1">
    <citation type="submission" date="2015-06" db="EMBL/GenBank/DDBJ databases">
        <authorList>
            <person name="Nguyen H."/>
        </authorList>
    </citation>
    <scope>NUCLEOTIDE SEQUENCE</scope>
    <source>
        <strain evidence="1">DAOM 180753</strain>
    </source>
</reference>
<feature type="non-terminal residue" evidence="1">
    <location>
        <position position="103"/>
    </location>
</feature>
<reference evidence="1" key="2">
    <citation type="journal article" date="2016" name="Fungal Biol.">
        <title>Ochratoxin A production by Penicillium thymicola.</title>
        <authorList>
            <person name="Nguyen H.D.T."/>
            <person name="McMullin D.R."/>
            <person name="Ponomareva E."/>
            <person name="Riley R."/>
            <person name="Pomraning K.R."/>
            <person name="Baker S.E."/>
            <person name="Seifert K.A."/>
        </authorList>
    </citation>
    <scope>NUCLEOTIDE SEQUENCE</scope>
    <source>
        <strain evidence="1">DAOM 180753</strain>
    </source>
</reference>
<sequence>MAPPSLLAADSEGPSLPPSLQSRFDAQLCPLVSSGLMGSMGCRVCFFFFKAFGRQLSPLASSGLIVWHGLPFPFLLHVRPTAMPPLLPSPSLPTLKVPSSSLP</sequence>
<evidence type="ECO:0000313" key="1">
    <source>
        <dbReference type="EMBL" id="KAJ9483318.1"/>
    </source>
</evidence>
<name>A0AAI9TA66_PENTH</name>
<keyword evidence="2" id="KW-1185">Reference proteome</keyword>
<dbReference type="AlphaFoldDB" id="A0AAI9TA66"/>
<accession>A0AAI9TA66</accession>
<gene>
    <name evidence="1" type="ORF">VN97_g10085</name>
</gene>
<protein>
    <submittedName>
        <fullName evidence="1">Uncharacterized protein</fullName>
    </submittedName>
</protein>
<evidence type="ECO:0000313" key="2">
    <source>
        <dbReference type="Proteomes" id="UP001227192"/>
    </source>
</evidence>
<proteinExistence type="predicted"/>
<dbReference type="Proteomes" id="UP001227192">
    <property type="component" value="Unassembled WGS sequence"/>
</dbReference>
<dbReference type="EMBL" id="LACB01000443">
    <property type="protein sequence ID" value="KAJ9483318.1"/>
    <property type="molecule type" value="Genomic_DNA"/>
</dbReference>